<proteinExistence type="predicted"/>
<dbReference type="Gene3D" id="3.40.50.1010">
    <property type="entry name" value="5'-nuclease"/>
    <property type="match status" value="1"/>
</dbReference>
<dbReference type="RefSeq" id="WP_062087436.1">
    <property type="nucleotide sequence ID" value="NZ_FCOK02000025.1"/>
</dbReference>
<evidence type="ECO:0000313" key="4">
    <source>
        <dbReference type="Proteomes" id="UP000054683"/>
    </source>
</evidence>
<name>A0A158H5F8_9BURK</name>
<dbReference type="Pfam" id="PF13638">
    <property type="entry name" value="PIN_4"/>
    <property type="match status" value="1"/>
</dbReference>
<feature type="domain" description="PIN" evidence="2">
    <location>
        <begin position="7"/>
        <end position="148"/>
    </location>
</feature>
<evidence type="ECO:0000256" key="1">
    <source>
        <dbReference type="SAM" id="MobiDB-lite"/>
    </source>
</evidence>
<gene>
    <name evidence="3" type="ORF">AWB69_03883</name>
</gene>
<dbReference type="Proteomes" id="UP000054683">
    <property type="component" value="Unassembled WGS sequence"/>
</dbReference>
<evidence type="ECO:0000259" key="2">
    <source>
        <dbReference type="Pfam" id="PF13638"/>
    </source>
</evidence>
<evidence type="ECO:0000313" key="3">
    <source>
        <dbReference type="EMBL" id="SAL39293.1"/>
    </source>
</evidence>
<organism evidence="3 4">
    <name type="scientific">Caballeronia udeis</name>
    <dbReference type="NCBI Taxonomy" id="1232866"/>
    <lineage>
        <taxon>Bacteria</taxon>
        <taxon>Pseudomonadati</taxon>
        <taxon>Pseudomonadota</taxon>
        <taxon>Betaproteobacteria</taxon>
        <taxon>Burkholderiales</taxon>
        <taxon>Burkholderiaceae</taxon>
        <taxon>Caballeronia</taxon>
    </lineage>
</organism>
<accession>A0A158H5F8</accession>
<sequence>MKYFSPDTNFFLQCKDYLTLDWSLLSGDEEIRLVVPRTVLRELDKHKSGGNTRRASRARKISSMIDEVLEADGCRMTKAQARGKTITIELLFPPALVADLYPQLDLSNPDDRIIAEIQWFSNEHPENEVVFITDDSAAKQTARAVGILYAKLPAEWMLAPEPDQRDKAIAEMRQRIAALESEAPVLHFEHANETSGPPIFEFTFFEPLDEASILRLIELAKSSYPMQTDFSGKPSMEGWPAHLRGTEAIGFAYAAIGTLPPSDADIQRYQEIDYPKWLSALERHLETVHDDFNDLLASVTISMLNDGSRPANNLLVEFSIDGSAVFISPEAEKSEPTPRAIASPPSPPKRKPIVSSVMAEWAMTRQIPAMDFTAYKLPEMHRIKERDPNCFYPKDGSTAASTSTLAFECSSFRHKHAPEQFSLSIRPTKFDASEAGAVIRCTAHAENAAQVVELVVPVRFRILLGDTFERARKLVRRIPLEL</sequence>
<feature type="region of interest" description="Disordered" evidence="1">
    <location>
        <begin position="329"/>
        <end position="351"/>
    </location>
</feature>
<dbReference type="InterPro" id="IPR002716">
    <property type="entry name" value="PIN_dom"/>
</dbReference>
<dbReference type="EMBL" id="FCOK02000025">
    <property type="protein sequence ID" value="SAL39293.1"/>
    <property type="molecule type" value="Genomic_DNA"/>
</dbReference>
<reference evidence="3 4" key="1">
    <citation type="submission" date="2016-01" db="EMBL/GenBank/DDBJ databases">
        <authorList>
            <person name="Oliw E.H."/>
        </authorList>
    </citation>
    <scope>NUCLEOTIDE SEQUENCE [LARGE SCALE GENOMIC DNA]</scope>
    <source>
        <strain evidence="3">LMG 27134</strain>
    </source>
</reference>
<protein>
    <recommendedName>
        <fullName evidence="2">PIN domain-containing protein</fullName>
    </recommendedName>
</protein>
<dbReference type="AlphaFoldDB" id="A0A158H5F8"/>